<accession>A0A5C5GDD7</accession>
<dbReference type="InterPro" id="IPR016181">
    <property type="entry name" value="Acyl_CoA_acyltransferase"/>
</dbReference>
<organism evidence="2 3">
    <name type="scientific">Pelagovum pacificum</name>
    <dbReference type="NCBI Taxonomy" id="2588711"/>
    <lineage>
        <taxon>Bacteria</taxon>
        <taxon>Pseudomonadati</taxon>
        <taxon>Pseudomonadota</taxon>
        <taxon>Alphaproteobacteria</taxon>
        <taxon>Rhodobacterales</taxon>
        <taxon>Paracoccaceae</taxon>
        <taxon>Pelagovum</taxon>
    </lineage>
</organism>
<dbReference type="AlphaFoldDB" id="A0A5C5GDD7"/>
<feature type="domain" description="N-acetyltransferase" evidence="1">
    <location>
        <begin position="7"/>
        <end position="169"/>
    </location>
</feature>
<evidence type="ECO:0000259" key="1">
    <source>
        <dbReference type="PROSITE" id="PS51186"/>
    </source>
</evidence>
<gene>
    <name evidence="2" type="ORF">FHY64_01460</name>
</gene>
<dbReference type="GO" id="GO:0016747">
    <property type="term" value="F:acyltransferase activity, transferring groups other than amino-acyl groups"/>
    <property type="evidence" value="ECO:0007669"/>
    <property type="project" value="InterPro"/>
</dbReference>
<evidence type="ECO:0000313" key="2">
    <source>
        <dbReference type="EMBL" id="TNY31999.1"/>
    </source>
</evidence>
<keyword evidence="2" id="KW-0808">Transferase</keyword>
<dbReference type="OrthoDB" id="8479334at2"/>
<protein>
    <submittedName>
        <fullName evidence="2">GNAT family N-acetyltransferase</fullName>
    </submittedName>
</protein>
<sequence length="169" mass="18838">MNTGRDPSVVPATDDDRSVVARLIQLYLYDMAAQSPFSIEADGLYAYDFLDRFWQTPYLLYREDELAGFALVIEGCPITDRADCHFMAEFFVLRPYRRGGLGTLAAQTILHRHPGDWHVATLEDNAPARAFWATALAPWTPTVTPATHDGDTWRVHALKVSATLPPSSG</sequence>
<dbReference type="PROSITE" id="PS51186">
    <property type="entry name" value="GNAT"/>
    <property type="match status" value="1"/>
</dbReference>
<evidence type="ECO:0000313" key="3">
    <source>
        <dbReference type="Proteomes" id="UP000314011"/>
    </source>
</evidence>
<comment type="caution">
    <text evidence="2">The sequence shown here is derived from an EMBL/GenBank/DDBJ whole genome shotgun (WGS) entry which is preliminary data.</text>
</comment>
<dbReference type="RefSeq" id="WP_140192680.1">
    <property type="nucleotide sequence ID" value="NZ_CP065915.1"/>
</dbReference>
<dbReference type="Proteomes" id="UP000314011">
    <property type="component" value="Unassembled WGS sequence"/>
</dbReference>
<dbReference type="EMBL" id="VFFF01000001">
    <property type="protein sequence ID" value="TNY31999.1"/>
    <property type="molecule type" value="Genomic_DNA"/>
</dbReference>
<proteinExistence type="predicted"/>
<name>A0A5C5GDD7_9RHOB</name>
<dbReference type="Gene3D" id="3.40.630.30">
    <property type="match status" value="1"/>
</dbReference>
<dbReference type="SUPFAM" id="SSF55729">
    <property type="entry name" value="Acyl-CoA N-acyltransferases (Nat)"/>
    <property type="match status" value="1"/>
</dbReference>
<dbReference type="Pfam" id="PF00583">
    <property type="entry name" value="Acetyltransf_1"/>
    <property type="match status" value="1"/>
</dbReference>
<dbReference type="CDD" id="cd04301">
    <property type="entry name" value="NAT_SF"/>
    <property type="match status" value="1"/>
</dbReference>
<reference evidence="2 3" key="1">
    <citation type="submission" date="2019-06" db="EMBL/GenBank/DDBJ databases">
        <title>Genome of new Rhodobacteraceae sp. SM1903.</title>
        <authorList>
            <person name="Ren X."/>
        </authorList>
    </citation>
    <scope>NUCLEOTIDE SEQUENCE [LARGE SCALE GENOMIC DNA]</scope>
    <source>
        <strain evidence="2 3">SM1903</strain>
    </source>
</reference>
<keyword evidence="3" id="KW-1185">Reference proteome</keyword>
<dbReference type="InterPro" id="IPR000182">
    <property type="entry name" value="GNAT_dom"/>
</dbReference>